<sequence length="221" mass="25111">MERREADGMRKEQSDREVEQMIQTAELVSTSSSSIESDVSVVLIAGTSTANILIEHSSPEDIELASLLSESPRAKRKRGHRHILTTKLCAALDKCKISDRDTVHILIATIKALDLDVQEFIINRSSIHFYREKIHEEKATQIKKYFRDTKLQAAVTHWDDKLLPALTGKEIVDRLLIDKFFENIIVSDELKTVEIKIVSALVEHTVPFLVMNHLSDFSVFS</sequence>
<accession>A0A9P0D026</accession>
<name>A0A9P0D026_9CUCU</name>
<dbReference type="OrthoDB" id="6782026at2759"/>
<evidence type="ECO:0000313" key="2">
    <source>
        <dbReference type="Proteomes" id="UP001153636"/>
    </source>
</evidence>
<evidence type="ECO:0000313" key="1">
    <source>
        <dbReference type="EMBL" id="CAH1109560.1"/>
    </source>
</evidence>
<dbReference type="Proteomes" id="UP001153636">
    <property type="component" value="Chromosome 4"/>
</dbReference>
<gene>
    <name evidence="1" type="ORF">PSYICH_LOCUS9936</name>
</gene>
<keyword evidence="2" id="KW-1185">Reference proteome</keyword>
<dbReference type="AlphaFoldDB" id="A0A9P0D026"/>
<dbReference type="EMBL" id="OV651816">
    <property type="protein sequence ID" value="CAH1109560.1"/>
    <property type="molecule type" value="Genomic_DNA"/>
</dbReference>
<proteinExistence type="predicted"/>
<protein>
    <submittedName>
        <fullName evidence="1">Uncharacterized protein</fullName>
    </submittedName>
</protein>
<organism evidence="1 2">
    <name type="scientific">Psylliodes chrysocephalus</name>
    <dbReference type="NCBI Taxonomy" id="3402493"/>
    <lineage>
        <taxon>Eukaryota</taxon>
        <taxon>Metazoa</taxon>
        <taxon>Ecdysozoa</taxon>
        <taxon>Arthropoda</taxon>
        <taxon>Hexapoda</taxon>
        <taxon>Insecta</taxon>
        <taxon>Pterygota</taxon>
        <taxon>Neoptera</taxon>
        <taxon>Endopterygota</taxon>
        <taxon>Coleoptera</taxon>
        <taxon>Polyphaga</taxon>
        <taxon>Cucujiformia</taxon>
        <taxon>Chrysomeloidea</taxon>
        <taxon>Chrysomelidae</taxon>
        <taxon>Galerucinae</taxon>
        <taxon>Alticini</taxon>
        <taxon>Psylliodes</taxon>
    </lineage>
</organism>
<reference evidence="1" key="1">
    <citation type="submission" date="2022-01" db="EMBL/GenBank/DDBJ databases">
        <authorList>
            <person name="King R."/>
        </authorList>
    </citation>
    <scope>NUCLEOTIDE SEQUENCE</scope>
</reference>